<feature type="domain" description="Integrase catalytic" evidence="1">
    <location>
        <begin position="74"/>
        <end position="226"/>
    </location>
</feature>
<evidence type="ECO:0000259" key="1">
    <source>
        <dbReference type="PROSITE" id="PS50994"/>
    </source>
</evidence>
<dbReference type="InterPro" id="IPR001584">
    <property type="entry name" value="Integrase_cat-core"/>
</dbReference>
<dbReference type="Gene3D" id="3.30.420.10">
    <property type="entry name" value="Ribonuclease H-like superfamily/Ribonuclease H"/>
    <property type="match status" value="1"/>
</dbReference>
<dbReference type="InterPro" id="IPR036397">
    <property type="entry name" value="RNaseH_sf"/>
</dbReference>
<dbReference type="AlphaFoldDB" id="A0A0D6LMC4"/>
<evidence type="ECO:0000313" key="3">
    <source>
        <dbReference type="Proteomes" id="UP000054495"/>
    </source>
</evidence>
<name>A0A0D6LMC4_9BILA</name>
<dbReference type="PANTHER" id="PTHR37984">
    <property type="entry name" value="PROTEIN CBG26694"/>
    <property type="match status" value="1"/>
</dbReference>
<dbReference type="PANTHER" id="PTHR37984:SF5">
    <property type="entry name" value="PROTEIN NYNRIN-LIKE"/>
    <property type="match status" value="1"/>
</dbReference>
<dbReference type="GO" id="GO:0003676">
    <property type="term" value="F:nucleic acid binding"/>
    <property type="evidence" value="ECO:0007669"/>
    <property type="project" value="InterPro"/>
</dbReference>
<proteinExistence type="predicted"/>
<dbReference type="InterPro" id="IPR012337">
    <property type="entry name" value="RNaseH-like_sf"/>
</dbReference>
<dbReference type="EMBL" id="KE125012">
    <property type="protein sequence ID" value="EPB72999.1"/>
    <property type="molecule type" value="Genomic_DNA"/>
</dbReference>
<organism evidence="2 3">
    <name type="scientific">Ancylostoma ceylanicum</name>
    <dbReference type="NCBI Taxonomy" id="53326"/>
    <lineage>
        <taxon>Eukaryota</taxon>
        <taxon>Metazoa</taxon>
        <taxon>Ecdysozoa</taxon>
        <taxon>Nematoda</taxon>
        <taxon>Chromadorea</taxon>
        <taxon>Rhabditida</taxon>
        <taxon>Rhabditina</taxon>
        <taxon>Rhabditomorpha</taxon>
        <taxon>Strongyloidea</taxon>
        <taxon>Ancylostomatidae</taxon>
        <taxon>Ancylostomatinae</taxon>
        <taxon>Ancylostoma</taxon>
    </lineage>
</organism>
<sequence length="226" mass="25249">MGHVSLKTGDLLRLDLGVLAERILGFMAGGKRGGLMDLQRALSCGGKYIIGSPSESSDELCRNLFQPRVHGFDKSSKPSDDEDELFRLLCRLNLRVHSDVIGPLPLTLNGNRFIIVFVDAFSKLIVAVPIPDQKTTTTADIFINRLVSRFGPPETLVTDQGTNYMSDTFRNTLKVLNVSHGTRTSYHHESNGQVERANRTIEELIFIVIDQKNDQWDDVTHLMTHA</sequence>
<protein>
    <submittedName>
        <fullName evidence="2">Integrase core domain protein</fullName>
    </submittedName>
</protein>
<dbReference type="SUPFAM" id="SSF53098">
    <property type="entry name" value="Ribonuclease H-like"/>
    <property type="match status" value="1"/>
</dbReference>
<evidence type="ECO:0000313" key="2">
    <source>
        <dbReference type="EMBL" id="EPB72999.1"/>
    </source>
</evidence>
<accession>A0A0D6LMC4</accession>
<dbReference type="Pfam" id="PF00665">
    <property type="entry name" value="rve"/>
    <property type="match status" value="1"/>
</dbReference>
<dbReference type="GO" id="GO:0015074">
    <property type="term" value="P:DNA integration"/>
    <property type="evidence" value="ECO:0007669"/>
    <property type="project" value="InterPro"/>
</dbReference>
<gene>
    <name evidence="2" type="ORF">ANCCEY_07920</name>
</gene>
<dbReference type="InterPro" id="IPR050951">
    <property type="entry name" value="Retrovirus_Pol_polyprotein"/>
</dbReference>
<keyword evidence="3" id="KW-1185">Reference proteome</keyword>
<dbReference type="PROSITE" id="PS50994">
    <property type="entry name" value="INTEGRASE"/>
    <property type="match status" value="1"/>
</dbReference>
<reference evidence="2 3" key="1">
    <citation type="submission" date="2013-05" db="EMBL/GenBank/DDBJ databases">
        <title>Draft genome of the parasitic nematode Anyclostoma ceylanicum.</title>
        <authorList>
            <person name="Mitreva M."/>
        </authorList>
    </citation>
    <scope>NUCLEOTIDE SEQUENCE [LARGE SCALE GENOMIC DNA]</scope>
</reference>
<dbReference type="Proteomes" id="UP000054495">
    <property type="component" value="Unassembled WGS sequence"/>
</dbReference>